<dbReference type="EMBL" id="QFPP01000145">
    <property type="protein sequence ID" value="PZQ74143.1"/>
    <property type="molecule type" value="Genomic_DNA"/>
</dbReference>
<organism evidence="2 3">
    <name type="scientific">Variovorax paradoxus</name>
    <dbReference type="NCBI Taxonomy" id="34073"/>
    <lineage>
        <taxon>Bacteria</taxon>
        <taxon>Pseudomonadati</taxon>
        <taxon>Pseudomonadota</taxon>
        <taxon>Betaproteobacteria</taxon>
        <taxon>Burkholderiales</taxon>
        <taxon>Comamonadaceae</taxon>
        <taxon>Variovorax</taxon>
    </lineage>
</organism>
<accession>A0A2W5S388</accession>
<gene>
    <name evidence="2" type="ORF">DI563_13035</name>
</gene>
<dbReference type="Proteomes" id="UP000249135">
    <property type="component" value="Unassembled WGS sequence"/>
</dbReference>
<reference evidence="2 3" key="1">
    <citation type="submission" date="2017-08" db="EMBL/GenBank/DDBJ databases">
        <title>Infants hospitalized years apart are colonized by the same room-sourced microbial strains.</title>
        <authorList>
            <person name="Brooks B."/>
            <person name="Olm M.R."/>
            <person name="Firek B.A."/>
            <person name="Baker R."/>
            <person name="Thomas B.C."/>
            <person name="Morowitz M.J."/>
            <person name="Banfield J.F."/>
        </authorList>
    </citation>
    <scope>NUCLEOTIDE SEQUENCE [LARGE SCALE GENOMIC DNA]</scope>
    <source>
        <strain evidence="2">S2_005_003_R2_41</strain>
    </source>
</reference>
<evidence type="ECO:0000256" key="1">
    <source>
        <dbReference type="SAM" id="MobiDB-lite"/>
    </source>
</evidence>
<feature type="compositionally biased region" description="Gly residues" evidence="1">
    <location>
        <begin position="58"/>
        <end position="68"/>
    </location>
</feature>
<feature type="region of interest" description="Disordered" evidence="1">
    <location>
        <begin position="49"/>
        <end position="68"/>
    </location>
</feature>
<sequence>MLAPRSDAGRATAENGVVLLDGPDGVAVTMTADAAARTADSLLEAARQAREQVAARGPGAGDAGEGLE</sequence>
<name>A0A2W5S388_VARPD</name>
<dbReference type="AlphaFoldDB" id="A0A2W5S388"/>
<evidence type="ECO:0000313" key="3">
    <source>
        <dbReference type="Proteomes" id="UP000249135"/>
    </source>
</evidence>
<proteinExistence type="predicted"/>
<comment type="caution">
    <text evidence="2">The sequence shown here is derived from an EMBL/GenBank/DDBJ whole genome shotgun (WGS) entry which is preliminary data.</text>
</comment>
<protein>
    <submittedName>
        <fullName evidence="2">Uncharacterized protein</fullName>
    </submittedName>
</protein>
<evidence type="ECO:0000313" key="2">
    <source>
        <dbReference type="EMBL" id="PZQ74143.1"/>
    </source>
</evidence>